<dbReference type="EMBL" id="SDHW01000005">
    <property type="protein sequence ID" value="RXK58790.1"/>
    <property type="molecule type" value="Genomic_DNA"/>
</dbReference>
<proteinExistence type="predicted"/>
<feature type="signal peptide" evidence="1">
    <location>
        <begin position="1"/>
        <end position="22"/>
    </location>
</feature>
<dbReference type="RefSeq" id="WP_129131846.1">
    <property type="nucleotide sequence ID" value="NZ_SDHW01000005.1"/>
</dbReference>
<reference evidence="2 3" key="1">
    <citation type="submission" date="2019-01" db="EMBL/GenBank/DDBJ databases">
        <title>Lacibacter sp. strain TTM-7.</title>
        <authorList>
            <person name="Chen W.-M."/>
        </authorList>
    </citation>
    <scope>NUCLEOTIDE SEQUENCE [LARGE SCALE GENOMIC DNA]</scope>
    <source>
        <strain evidence="2 3">TTM-7</strain>
    </source>
</reference>
<gene>
    <name evidence="2" type="ORF">ESA94_15480</name>
</gene>
<protein>
    <recommendedName>
        <fullName evidence="4">OmpA-like domain-containing protein</fullName>
    </recommendedName>
</protein>
<keyword evidence="3" id="KW-1185">Reference proteome</keyword>
<organism evidence="2 3">
    <name type="scientific">Lacibacter luteus</name>
    <dbReference type="NCBI Taxonomy" id="2508719"/>
    <lineage>
        <taxon>Bacteria</taxon>
        <taxon>Pseudomonadati</taxon>
        <taxon>Bacteroidota</taxon>
        <taxon>Chitinophagia</taxon>
        <taxon>Chitinophagales</taxon>
        <taxon>Chitinophagaceae</taxon>
        <taxon>Lacibacter</taxon>
    </lineage>
</organism>
<evidence type="ECO:0000313" key="2">
    <source>
        <dbReference type="EMBL" id="RXK58790.1"/>
    </source>
</evidence>
<dbReference type="AlphaFoldDB" id="A0A4Q1CG87"/>
<comment type="caution">
    <text evidence="2">The sequence shown here is derived from an EMBL/GenBank/DDBJ whole genome shotgun (WGS) entry which is preliminary data.</text>
</comment>
<evidence type="ECO:0000256" key="1">
    <source>
        <dbReference type="SAM" id="SignalP"/>
    </source>
</evidence>
<accession>A0A4Q1CG87</accession>
<sequence length="628" mass="72699">MRKSVRLIFVLCFLFNCFQTAAQNPYNLKDGRQFGGYCDACVEVIKQKPKEALFGIDIHQNGDVFVVMTDFFWFEKIFSVANAVTVDIVSKDRYDCAGSKETKGLFKGFVLLPLLKKDFSKNIQKIGNNQIQLKVGTLPKSLSVKEIEGNLIILNGDLVCFYSNFINIQRAGWELLPMGLYTDTLSKTYSSDELDNTKLFIFSKYLQQDVNFQKSKTGYNDTDIKPLFDSLSLNGFLIKKVEIRAYSSVEGPLDVNKRLMLGRANAIITAFKKYDPKLSNIKIVTAENWVDFIDDVRKSKFSYLATLPKNEVKRKLTDVQILNEIEPLLTKHRKAVITVYLEKRAGLSTYSNKVLGDELNAAINTKKAEKARLVLKEIMQRIEDNKLPDNYFNEIEIPLEKEFVEVISDREVYKYFLAQSSEYEALEVFRELQKLDNTNRAVNYNVCALSIFAWKHGGEDIDKKKLFINIENLKNVNVNESLIKRMLINYYILISEDYLNAGNYSAKDESLLEIKDLYRDVLLTDEEVYSLCKYFALYSRFDWAEDLIVPRVANLNVNENLLFYFINLSFYYPNRYKNDVFKAALLNALNLNSERYCDFFKPNHKGGASFQLLEESIFKTYYCENCLR</sequence>
<keyword evidence="1" id="KW-0732">Signal</keyword>
<dbReference type="OrthoDB" id="632640at2"/>
<evidence type="ECO:0000313" key="3">
    <source>
        <dbReference type="Proteomes" id="UP000290204"/>
    </source>
</evidence>
<evidence type="ECO:0008006" key="4">
    <source>
        <dbReference type="Google" id="ProtNLM"/>
    </source>
</evidence>
<name>A0A4Q1CG87_9BACT</name>
<feature type="chain" id="PRO_5020829814" description="OmpA-like domain-containing protein" evidence="1">
    <location>
        <begin position="23"/>
        <end position="628"/>
    </location>
</feature>
<dbReference type="Proteomes" id="UP000290204">
    <property type="component" value="Unassembled WGS sequence"/>
</dbReference>